<gene>
    <name evidence="1" type="ORF">GGE46_000015</name>
    <name evidence="2" type="ORF">GGE57_000015</name>
</gene>
<dbReference type="Proteomes" id="UP000523431">
    <property type="component" value="Unassembled WGS sequence"/>
</dbReference>
<dbReference type="RefSeq" id="WP_141507380.1">
    <property type="nucleotide sequence ID" value="NZ_JACIHU010000001.1"/>
</dbReference>
<evidence type="ECO:0000313" key="2">
    <source>
        <dbReference type="EMBL" id="MBB4533306.1"/>
    </source>
</evidence>
<name>A0A7W6ZCA1_RHIET</name>
<sequence length="68" mass="7563">MIRELFFWKSLTRTKNVGITVRLVETVNWVKADRATMAGNPKAKKLCCPVPAIVVNQALNVIPLGGQR</sequence>
<dbReference type="EMBL" id="JACIHU010000001">
    <property type="protein sequence ID" value="MBB4477474.1"/>
    <property type="molecule type" value="Genomic_DNA"/>
</dbReference>
<dbReference type="EMBL" id="JACIID010000001">
    <property type="protein sequence ID" value="MBB4533306.1"/>
    <property type="molecule type" value="Genomic_DNA"/>
</dbReference>
<evidence type="ECO:0000313" key="1">
    <source>
        <dbReference type="EMBL" id="MBB4477474.1"/>
    </source>
</evidence>
<protein>
    <submittedName>
        <fullName evidence="2">Uncharacterized protein</fullName>
    </submittedName>
</protein>
<dbReference type="AlphaFoldDB" id="A0A7W6ZCA1"/>
<evidence type="ECO:0000313" key="3">
    <source>
        <dbReference type="Proteomes" id="UP000523431"/>
    </source>
</evidence>
<reference evidence="3 4" key="1">
    <citation type="submission" date="2020-08" db="EMBL/GenBank/DDBJ databases">
        <title>Genomic Encyclopedia of Type Strains, Phase IV (KMG-V): Genome sequencing to study the core and pangenomes of soil and plant-associated prokaryotes.</title>
        <authorList>
            <person name="Whitman W."/>
        </authorList>
    </citation>
    <scope>NUCLEOTIDE SEQUENCE [LARGE SCALE GENOMIC DNA]</scope>
    <source>
        <strain evidence="1 4">SEMIA 471</strain>
        <strain evidence="2 3">SEMIA 489</strain>
    </source>
</reference>
<proteinExistence type="predicted"/>
<accession>A0A7W6ZCA1</accession>
<dbReference type="Proteomes" id="UP000557344">
    <property type="component" value="Unassembled WGS sequence"/>
</dbReference>
<evidence type="ECO:0000313" key="4">
    <source>
        <dbReference type="Proteomes" id="UP000557344"/>
    </source>
</evidence>
<organism evidence="2 3">
    <name type="scientific">Rhizobium etli</name>
    <dbReference type="NCBI Taxonomy" id="29449"/>
    <lineage>
        <taxon>Bacteria</taxon>
        <taxon>Pseudomonadati</taxon>
        <taxon>Pseudomonadota</taxon>
        <taxon>Alphaproteobacteria</taxon>
        <taxon>Hyphomicrobiales</taxon>
        <taxon>Rhizobiaceae</taxon>
        <taxon>Rhizobium/Agrobacterium group</taxon>
        <taxon>Rhizobium</taxon>
    </lineage>
</organism>
<comment type="caution">
    <text evidence="2">The sequence shown here is derived from an EMBL/GenBank/DDBJ whole genome shotgun (WGS) entry which is preliminary data.</text>
</comment>